<dbReference type="EnsemblMetazoa" id="Aqu2.1.22969_001">
    <property type="protein sequence ID" value="Aqu2.1.22969_001"/>
    <property type="gene ID" value="Aqu2.1.22969"/>
</dbReference>
<dbReference type="Gene3D" id="3.30.420.10">
    <property type="entry name" value="Ribonuclease H-like superfamily/Ribonuclease H"/>
    <property type="match status" value="1"/>
</dbReference>
<dbReference type="PANTHER" id="PTHR38681:SF1">
    <property type="entry name" value="RETROVIRUS-RELATED POL POLYPROTEIN FROM TRANSPOSON 412-LIKE PROTEIN"/>
    <property type="match status" value="1"/>
</dbReference>
<feature type="transmembrane region" description="Helical" evidence="1">
    <location>
        <begin position="363"/>
        <end position="381"/>
    </location>
</feature>
<proteinExistence type="predicted"/>
<dbReference type="GO" id="GO:0006259">
    <property type="term" value="P:DNA metabolic process"/>
    <property type="evidence" value="ECO:0007669"/>
    <property type="project" value="UniProtKB-ARBA"/>
</dbReference>
<name>A0A1X7U617_AMPQE</name>
<keyword evidence="1" id="KW-0812">Transmembrane</keyword>
<dbReference type="InterPro" id="IPR041577">
    <property type="entry name" value="RT_RNaseH_2"/>
</dbReference>
<keyword evidence="1" id="KW-0472">Membrane</keyword>
<dbReference type="PANTHER" id="PTHR38681">
    <property type="entry name" value="RETROVIRUS-RELATED POL POLYPROTEIN FROM TRANSPOSON 412-LIKE PROTEIN-RELATED"/>
    <property type="match status" value="1"/>
</dbReference>
<reference evidence="4" key="1">
    <citation type="submission" date="2017-05" db="UniProtKB">
        <authorList>
            <consortium name="EnsemblMetazoa"/>
        </authorList>
    </citation>
    <scope>IDENTIFICATION</scope>
</reference>
<dbReference type="AlphaFoldDB" id="A0A1X7U617"/>
<dbReference type="InterPro" id="IPR036397">
    <property type="entry name" value="RNaseH_sf"/>
</dbReference>
<dbReference type="SUPFAM" id="SSF56672">
    <property type="entry name" value="DNA/RNA polymerases"/>
    <property type="match status" value="1"/>
</dbReference>
<evidence type="ECO:0000256" key="1">
    <source>
        <dbReference type="SAM" id="Phobius"/>
    </source>
</evidence>
<evidence type="ECO:0008006" key="5">
    <source>
        <dbReference type="Google" id="ProtNLM"/>
    </source>
</evidence>
<keyword evidence="1" id="KW-1133">Transmembrane helix</keyword>
<evidence type="ECO:0000259" key="2">
    <source>
        <dbReference type="Pfam" id="PF17919"/>
    </source>
</evidence>
<dbReference type="OrthoDB" id="775972at2759"/>
<organism evidence="4">
    <name type="scientific">Amphimedon queenslandica</name>
    <name type="common">Sponge</name>
    <dbReference type="NCBI Taxonomy" id="400682"/>
    <lineage>
        <taxon>Eukaryota</taxon>
        <taxon>Metazoa</taxon>
        <taxon>Porifera</taxon>
        <taxon>Demospongiae</taxon>
        <taxon>Heteroscleromorpha</taxon>
        <taxon>Haplosclerida</taxon>
        <taxon>Niphatidae</taxon>
        <taxon>Amphimedon</taxon>
    </lineage>
</organism>
<evidence type="ECO:0000259" key="3">
    <source>
        <dbReference type="Pfam" id="PF17921"/>
    </source>
</evidence>
<protein>
    <recommendedName>
        <fullName evidence="5">Integrase zinc-binding domain-containing protein</fullName>
    </recommendedName>
</protein>
<accession>A0A1X7U617</accession>
<feature type="domain" description="Reverse transcriptase/retrotransposon-derived protein RNase H-like" evidence="2">
    <location>
        <begin position="21"/>
        <end position="93"/>
    </location>
</feature>
<evidence type="ECO:0000313" key="4">
    <source>
        <dbReference type="EnsemblMetazoa" id="Aqu2.1.22969_001"/>
    </source>
</evidence>
<feature type="domain" description="Integrase zinc-binding" evidence="3">
    <location>
        <begin position="100"/>
        <end position="142"/>
    </location>
</feature>
<dbReference type="Pfam" id="PF17919">
    <property type="entry name" value="RT_RNaseH_2"/>
    <property type="match status" value="1"/>
</dbReference>
<dbReference type="Pfam" id="PF17921">
    <property type="entry name" value="Integrase_H2C2"/>
    <property type="match status" value="1"/>
</dbReference>
<dbReference type="GO" id="GO:0003676">
    <property type="term" value="F:nucleic acid binding"/>
    <property type="evidence" value="ECO:0007669"/>
    <property type="project" value="InterPro"/>
</dbReference>
<dbReference type="InterPro" id="IPR041588">
    <property type="entry name" value="Integrase_H2C2"/>
</dbReference>
<dbReference type="Gene3D" id="1.10.340.70">
    <property type="match status" value="1"/>
</dbReference>
<dbReference type="InterPro" id="IPR043502">
    <property type="entry name" value="DNA/RNA_pol_sf"/>
</dbReference>
<sequence>MEVFINPDKFSSTPALSLLSWTDDLVNVFHKAKSALAEATLLSHPKPDAPTAIMSNVSDIAVLQQFLDNEWKPIAYLFYKLTPTEARYSTYDRGTPRPVVPPSFHRTVFDSLHSLSHPGIRSTVKLISSRFVWPQMASDIKSLSHHVSPVKGQRFTRWPEAFPIPDICALSTVRCCTTAYHPLANGMIEIHRQLKAVEPHPELRTESLPLVLLGIRTAVKEDLHDSPAELVHGTTIRLPGEFFSPNHSLSLSESSDYVARLKYYIRSLSLTPRPLQHPYDGPYKVLENTEKYVIDINGTLEFISIDPLKLAYIDKTSTLLPNHDSLITNTHHFTSSSTPLTTAHLETTVLAWIPTLIVWRPTVLAWIPTLLILIDAFVFLID</sequence>
<dbReference type="InParanoid" id="A0A1X7U617"/>